<comment type="catalytic activity">
    <reaction evidence="7">
        <text>a long-chain fatty acid + ATP + CoA = a long-chain fatty acyl-CoA + AMP + diphosphate</text>
        <dbReference type="Rhea" id="RHEA:15421"/>
        <dbReference type="ChEBI" id="CHEBI:30616"/>
        <dbReference type="ChEBI" id="CHEBI:33019"/>
        <dbReference type="ChEBI" id="CHEBI:57287"/>
        <dbReference type="ChEBI" id="CHEBI:57560"/>
        <dbReference type="ChEBI" id="CHEBI:83139"/>
        <dbReference type="ChEBI" id="CHEBI:456215"/>
        <dbReference type="EC" id="6.2.1.3"/>
    </reaction>
</comment>
<dbReference type="GO" id="GO:0030182">
    <property type="term" value="P:neuron differentiation"/>
    <property type="evidence" value="ECO:0007669"/>
    <property type="project" value="TreeGrafter"/>
</dbReference>
<dbReference type="GO" id="GO:0005783">
    <property type="term" value="C:endoplasmic reticulum"/>
    <property type="evidence" value="ECO:0007669"/>
    <property type="project" value="TreeGrafter"/>
</dbReference>
<keyword evidence="8" id="KW-1133">Transmembrane helix</keyword>
<keyword evidence="4" id="KW-0443">Lipid metabolism</keyword>
<comment type="caution">
    <text evidence="10">The sequence shown here is derived from an EMBL/GenBank/DDBJ whole genome shotgun (WGS) entry which is preliminary data.</text>
</comment>
<dbReference type="Proteomes" id="UP001208570">
    <property type="component" value="Unassembled WGS sequence"/>
</dbReference>
<keyword evidence="5" id="KW-0067">ATP-binding</keyword>
<sequence>MADFWTKVTVGLLKGVAFVYDIITFLPYYLIDKPSEKLKISRRIKARPVEPTNPGSSWRALESFDKLTETVVPGCTTLDELFLYVTNKYQDQPCLGTRELLEEQDEVQPNGKVFKKSIYGRYQWLTYQDVDKQASRFGAGLLSLGQKPKQNICLFAETRAEWMVAAVGCFKYNLPVVTLYSTLGDEAIIHGVNESEVTIIITSNLLLDKFKRILTRIPGVKHLVYMNHGKKPDTSNFPHDVQVHSMLYVQQLGSKSENAPTTVSKPTKDDIAVIMYTSGSTGIPKGVMISNVNLLSGMSGQANRVPKMDQNDIYIGYLPLAHVLELSAELTCLTHGVRVGYSSPLTLTDQSGKIKKGSKGDATELRPTLMATVPVIMDRLYKNVWEKVNDGSTFQKALFIFAYSYKKKQMLNGFQTRMLDKIIFKRICRLLGGRIRMLLSGGAPLSADTQQFMNICFCCPIGQGYGLTETCGAGSIHDVTDMSTGRVGAPLTCCQIKLVNWEEGGYNVDDTPNPRGEIIIGGNNVAMGYYKNPEKTKEDFFESDGYRWFSTGDIGEFQKDGCLKIIDRKKDLVKLQTGEYVSLGKVETVLKMSALVDNCCAYADSTRMFTVCLIVPNVKKIKSVAETFGINTHDMETICENKQIQQYVMDCLKTQANTGAGKLERFEIPVKITLCAEPWTPDTGLVTDAFKLKRKNIQLHYQADIDKMYS</sequence>
<evidence type="ECO:0000256" key="3">
    <source>
        <dbReference type="ARBA" id="ARBA00022741"/>
    </source>
</evidence>
<dbReference type="SUPFAM" id="SSF56801">
    <property type="entry name" value="Acetyl-CoA synthetase-like"/>
    <property type="match status" value="1"/>
</dbReference>
<dbReference type="InterPro" id="IPR020845">
    <property type="entry name" value="AMP-binding_CS"/>
</dbReference>
<dbReference type="PROSITE" id="PS00455">
    <property type="entry name" value="AMP_BINDING"/>
    <property type="match status" value="1"/>
</dbReference>
<keyword evidence="11" id="KW-1185">Reference proteome</keyword>
<keyword evidence="2" id="KW-0436">Ligase</keyword>
<keyword evidence="8" id="KW-0812">Transmembrane</keyword>
<feature type="domain" description="AMP-dependent synthetase/ligase" evidence="9">
    <location>
        <begin position="102"/>
        <end position="530"/>
    </location>
</feature>
<dbReference type="GO" id="GO:0004467">
    <property type="term" value="F:long-chain fatty acid-CoA ligase activity"/>
    <property type="evidence" value="ECO:0007669"/>
    <property type="project" value="UniProtKB-EC"/>
</dbReference>
<dbReference type="InterPro" id="IPR042099">
    <property type="entry name" value="ANL_N_sf"/>
</dbReference>
<dbReference type="PANTHER" id="PTHR43272:SF83">
    <property type="entry name" value="ACYL-COA SYNTHETASE LONG-CHAIN, ISOFORM J"/>
    <property type="match status" value="1"/>
</dbReference>
<dbReference type="AlphaFoldDB" id="A0AAD9MTK7"/>
<keyword evidence="8" id="KW-0472">Membrane</keyword>
<dbReference type="PANTHER" id="PTHR43272">
    <property type="entry name" value="LONG-CHAIN-FATTY-ACID--COA LIGASE"/>
    <property type="match status" value="1"/>
</dbReference>
<evidence type="ECO:0000256" key="7">
    <source>
        <dbReference type="ARBA" id="ARBA00036813"/>
    </source>
</evidence>
<gene>
    <name evidence="10" type="ORF">LSH36_824g03044</name>
</gene>
<dbReference type="EC" id="6.2.1.3" evidence="6"/>
<dbReference type="EMBL" id="JAODUP010000824">
    <property type="protein sequence ID" value="KAK2143648.1"/>
    <property type="molecule type" value="Genomic_DNA"/>
</dbReference>
<dbReference type="GO" id="GO:0005524">
    <property type="term" value="F:ATP binding"/>
    <property type="evidence" value="ECO:0007669"/>
    <property type="project" value="UniProtKB-KW"/>
</dbReference>
<evidence type="ECO:0000256" key="2">
    <source>
        <dbReference type="ARBA" id="ARBA00022598"/>
    </source>
</evidence>
<reference evidence="10" key="1">
    <citation type="journal article" date="2023" name="Mol. Biol. Evol.">
        <title>Third-Generation Sequencing Reveals the Adaptive Role of the Epigenome in Three Deep-Sea Polychaetes.</title>
        <authorList>
            <person name="Perez M."/>
            <person name="Aroh O."/>
            <person name="Sun Y."/>
            <person name="Lan Y."/>
            <person name="Juniper S.K."/>
            <person name="Young C.R."/>
            <person name="Angers B."/>
            <person name="Qian P.Y."/>
        </authorList>
    </citation>
    <scope>NUCLEOTIDE SEQUENCE</scope>
    <source>
        <strain evidence="10">P08H-3</strain>
    </source>
</reference>
<evidence type="ECO:0000256" key="1">
    <source>
        <dbReference type="ARBA" id="ARBA00006432"/>
    </source>
</evidence>
<dbReference type="Pfam" id="PF00501">
    <property type="entry name" value="AMP-binding"/>
    <property type="match status" value="1"/>
</dbReference>
<evidence type="ECO:0000256" key="5">
    <source>
        <dbReference type="ARBA" id="ARBA00022840"/>
    </source>
</evidence>
<evidence type="ECO:0000313" key="10">
    <source>
        <dbReference type="EMBL" id="KAK2143648.1"/>
    </source>
</evidence>
<dbReference type="GO" id="GO:0005886">
    <property type="term" value="C:plasma membrane"/>
    <property type="evidence" value="ECO:0007669"/>
    <property type="project" value="TreeGrafter"/>
</dbReference>
<accession>A0AAD9MTK7</accession>
<evidence type="ECO:0000259" key="9">
    <source>
        <dbReference type="Pfam" id="PF00501"/>
    </source>
</evidence>
<proteinExistence type="inferred from homology"/>
<dbReference type="InterPro" id="IPR000873">
    <property type="entry name" value="AMP-dep_synth/lig_dom"/>
</dbReference>
<evidence type="ECO:0000256" key="6">
    <source>
        <dbReference type="ARBA" id="ARBA00026121"/>
    </source>
</evidence>
<dbReference type="GO" id="GO:0005811">
    <property type="term" value="C:lipid droplet"/>
    <property type="evidence" value="ECO:0007669"/>
    <property type="project" value="TreeGrafter"/>
</dbReference>
<evidence type="ECO:0000313" key="11">
    <source>
        <dbReference type="Proteomes" id="UP001208570"/>
    </source>
</evidence>
<evidence type="ECO:0000256" key="4">
    <source>
        <dbReference type="ARBA" id="ARBA00022832"/>
    </source>
</evidence>
<name>A0AAD9MTK7_9ANNE</name>
<dbReference type="Gene3D" id="3.40.50.12780">
    <property type="entry name" value="N-terminal domain of ligase-like"/>
    <property type="match status" value="1"/>
</dbReference>
<dbReference type="GO" id="GO:0035336">
    <property type="term" value="P:long-chain fatty-acyl-CoA metabolic process"/>
    <property type="evidence" value="ECO:0007669"/>
    <property type="project" value="TreeGrafter"/>
</dbReference>
<keyword evidence="3" id="KW-0547">Nucleotide-binding</keyword>
<evidence type="ECO:0000256" key="8">
    <source>
        <dbReference type="SAM" id="Phobius"/>
    </source>
</evidence>
<organism evidence="10 11">
    <name type="scientific">Paralvinella palmiformis</name>
    <dbReference type="NCBI Taxonomy" id="53620"/>
    <lineage>
        <taxon>Eukaryota</taxon>
        <taxon>Metazoa</taxon>
        <taxon>Spiralia</taxon>
        <taxon>Lophotrochozoa</taxon>
        <taxon>Annelida</taxon>
        <taxon>Polychaeta</taxon>
        <taxon>Sedentaria</taxon>
        <taxon>Canalipalpata</taxon>
        <taxon>Terebellida</taxon>
        <taxon>Terebelliformia</taxon>
        <taxon>Alvinellidae</taxon>
        <taxon>Paralvinella</taxon>
    </lineage>
</organism>
<feature type="transmembrane region" description="Helical" evidence="8">
    <location>
        <begin position="12"/>
        <end position="31"/>
    </location>
</feature>
<protein>
    <recommendedName>
        <fullName evidence="6">long-chain-fatty-acid--CoA ligase</fullName>
        <ecNumber evidence="6">6.2.1.3</ecNumber>
    </recommendedName>
</protein>
<comment type="similarity">
    <text evidence="1">Belongs to the ATP-dependent AMP-binding enzyme family.</text>
</comment>
<keyword evidence="4" id="KW-0276">Fatty acid metabolism</keyword>